<gene>
    <name evidence="3" type="ORF">FH608_003960</name>
</gene>
<feature type="region of interest" description="Disordered" evidence="1">
    <location>
        <begin position="21"/>
        <end position="57"/>
    </location>
</feature>
<dbReference type="Proteomes" id="UP000312512">
    <property type="component" value="Unassembled WGS sequence"/>
</dbReference>
<feature type="signal peptide" evidence="2">
    <location>
        <begin position="1"/>
        <end position="18"/>
    </location>
</feature>
<dbReference type="PROSITE" id="PS51257">
    <property type="entry name" value="PROKAR_LIPOPROTEIN"/>
    <property type="match status" value="1"/>
</dbReference>
<accession>A0A5C4WXW5</accession>
<sequence>MRRVIVLLALVLAGCGQAERAYTPGGGAARPPTAGATEPEPMASEPRPSGPESVTIGGGKLRVNIDWPAKRDPLLEVITDYYLASRKALVSGSDRYLSDLDIELSAAPEVYDWVHRYTEQEKTVKGTARLYNLRVAAVVGKGAQINACVDESETRLISTRTGKAVVPQPDWVRTPYLQAALAHRGDDGVWRIRGLRYDMEGCPG</sequence>
<feature type="compositionally biased region" description="Low complexity" evidence="1">
    <location>
        <begin position="29"/>
        <end position="41"/>
    </location>
</feature>
<keyword evidence="2" id="KW-0732">Signal</keyword>
<evidence type="ECO:0000256" key="1">
    <source>
        <dbReference type="SAM" id="MobiDB-lite"/>
    </source>
</evidence>
<protein>
    <submittedName>
        <fullName evidence="3">Uncharacterized protein</fullName>
    </submittedName>
</protein>
<dbReference type="OrthoDB" id="3535961at2"/>
<dbReference type="EMBL" id="VDLX02000001">
    <property type="protein sequence ID" value="KAB8197695.1"/>
    <property type="molecule type" value="Genomic_DNA"/>
</dbReference>
<keyword evidence="4" id="KW-1185">Reference proteome</keyword>
<dbReference type="AlphaFoldDB" id="A0A5C4WXW5"/>
<feature type="chain" id="PRO_5038819880" evidence="2">
    <location>
        <begin position="19"/>
        <end position="204"/>
    </location>
</feature>
<name>A0A5C4WXW5_9ACTN</name>
<evidence type="ECO:0000313" key="4">
    <source>
        <dbReference type="Proteomes" id="UP000312512"/>
    </source>
</evidence>
<comment type="caution">
    <text evidence="3">The sequence shown here is derived from an EMBL/GenBank/DDBJ whole genome shotgun (WGS) entry which is preliminary data.</text>
</comment>
<reference evidence="3 4" key="1">
    <citation type="submission" date="2019-10" db="EMBL/GenBank/DDBJ databases">
        <title>Nonomuraea sp. nov., isolated from Phyllanthus amarus.</title>
        <authorList>
            <person name="Klykleung N."/>
            <person name="Tanasupawat S."/>
        </authorList>
    </citation>
    <scope>NUCLEOTIDE SEQUENCE [LARGE SCALE GENOMIC DNA]</scope>
    <source>
        <strain evidence="3 4">PA1-10</strain>
    </source>
</reference>
<organism evidence="3 4">
    <name type="scientific">Nonomuraea phyllanthi</name>
    <dbReference type="NCBI Taxonomy" id="2219224"/>
    <lineage>
        <taxon>Bacteria</taxon>
        <taxon>Bacillati</taxon>
        <taxon>Actinomycetota</taxon>
        <taxon>Actinomycetes</taxon>
        <taxon>Streptosporangiales</taxon>
        <taxon>Streptosporangiaceae</taxon>
        <taxon>Nonomuraea</taxon>
    </lineage>
</organism>
<evidence type="ECO:0000313" key="3">
    <source>
        <dbReference type="EMBL" id="KAB8197695.1"/>
    </source>
</evidence>
<proteinExistence type="predicted"/>
<evidence type="ECO:0000256" key="2">
    <source>
        <dbReference type="SAM" id="SignalP"/>
    </source>
</evidence>
<dbReference type="RefSeq" id="WP_139628377.1">
    <property type="nucleotide sequence ID" value="NZ_VDLX02000001.1"/>
</dbReference>